<sequence>MAEAVTYADLRFVELPLKEVKSFDDLVETDVEDGEAMYENVSGAAPPRSRTKPPERPAAPQEPLRTGSRHMAGPVCTVQ</sequence>
<protein>
    <submittedName>
        <fullName evidence="2">Uncharacterized protein</fullName>
    </submittedName>
</protein>
<evidence type="ECO:0000256" key="1">
    <source>
        <dbReference type="SAM" id="MobiDB-lite"/>
    </source>
</evidence>
<proteinExistence type="predicted"/>
<feature type="region of interest" description="Disordered" evidence="1">
    <location>
        <begin position="37"/>
        <end position="79"/>
    </location>
</feature>
<dbReference type="EMBL" id="WNTK01013323">
    <property type="protein sequence ID" value="KAG9462139.1"/>
    <property type="molecule type" value="Genomic_DNA"/>
</dbReference>
<name>A0A8J6BC02_ELECQ</name>
<evidence type="ECO:0000313" key="3">
    <source>
        <dbReference type="Proteomes" id="UP000770717"/>
    </source>
</evidence>
<dbReference type="OrthoDB" id="2142683at2759"/>
<evidence type="ECO:0000313" key="2">
    <source>
        <dbReference type="EMBL" id="KAG9462139.1"/>
    </source>
</evidence>
<keyword evidence="3" id="KW-1185">Reference proteome</keyword>
<reference evidence="2" key="1">
    <citation type="thesis" date="2020" institute="ProQuest LLC" country="789 East Eisenhower Parkway, Ann Arbor, MI, USA">
        <title>Comparative Genomics and Chromosome Evolution.</title>
        <authorList>
            <person name="Mudd A.B."/>
        </authorList>
    </citation>
    <scope>NUCLEOTIDE SEQUENCE</scope>
    <source>
        <strain evidence="2">HN-11 Male</strain>
        <tissue evidence="2">Kidney and liver</tissue>
    </source>
</reference>
<dbReference type="Proteomes" id="UP000770717">
    <property type="component" value="Unassembled WGS sequence"/>
</dbReference>
<gene>
    <name evidence="2" type="ORF">GDO78_014833</name>
</gene>
<comment type="caution">
    <text evidence="2">The sequence shown here is derived from an EMBL/GenBank/DDBJ whole genome shotgun (WGS) entry which is preliminary data.</text>
</comment>
<accession>A0A8J6BC02</accession>
<organism evidence="2 3">
    <name type="scientific">Eleutherodactylus coqui</name>
    <name type="common">Puerto Rican coqui</name>
    <dbReference type="NCBI Taxonomy" id="57060"/>
    <lineage>
        <taxon>Eukaryota</taxon>
        <taxon>Metazoa</taxon>
        <taxon>Chordata</taxon>
        <taxon>Craniata</taxon>
        <taxon>Vertebrata</taxon>
        <taxon>Euteleostomi</taxon>
        <taxon>Amphibia</taxon>
        <taxon>Batrachia</taxon>
        <taxon>Anura</taxon>
        <taxon>Neobatrachia</taxon>
        <taxon>Hyloidea</taxon>
        <taxon>Eleutherodactylidae</taxon>
        <taxon>Eleutherodactylinae</taxon>
        <taxon>Eleutherodactylus</taxon>
        <taxon>Eleutherodactylus</taxon>
    </lineage>
</organism>
<feature type="non-terminal residue" evidence="2">
    <location>
        <position position="79"/>
    </location>
</feature>
<dbReference type="AlphaFoldDB" id="A0A8J6BC02"/>